<dbReference type="AlphaFoldDB" id="Q30TT9"/>
<organism evidence="1 2">
    <name type="scientific">Sulfurimonas denitrificans (strain ATCC 33889 / DSM 1251)</name>
    <name type="common">Thiomicrospira denitrificans (strain ATCC 33889 / DSM 1251)</name>
    <dbReference type="NCBI Taxonomy" id="326298"/>
    <lineage>
        <taxon>Bacteria</taxon>
        <taxon>Pseudomonadati</taxon>
        <taxon>Campylobacterota</taxon>
        <taxon>Epsilonproteobacteria</taxon>
        <taxon>Campylobacterales</taxon>
        <taxon>Sulfurimonadaceae</taxon>
        <taxon>Sulfurimonas</taxon>
    </lineage>
</organism>
<dbReference type="STRING" id="326298.Suden_0311"/>
<accession>Q30TT9</accession>
<proteinExistence type="predicted"/>
<dbReference type="EMBL" id="CP000153">
    <property type="protein sequence ID" value="ABB43592.1"/>
    <property type="molecule type" value="Genomic_DNA"/>
</dbReference>
<dbReference type="OrthoDB" id="5347067at2"/>
<dbReference type="RefSeq" id="WP_011371946.1">
    <property type="nucleotide sequence ID" value="NC_007575.1"/>
</dbReference>
<protein>
    <submittedName>
        <fullName evidence="1">Uncharacterized protein</fullName>
    </submittedName>
</protein>
<sequence>MAKNRKSIELHDKKISFELENVSYDVIRFYPTKMTLDVMVFENGAKEGIKTLPFAHLPKEIKKIIKPN</sequence>
<evidence type="ECO:0000313" key="1">
    <source>
        <dbReference type="EMBL" id="ABB43592.1"/>
    </source>
</evidence>
<dbReference type="HOGENOM" id="CLU_203645_0_0_7"/>
<reference evidence="1 2" key="1">
    <citation type="journal article" date="2008" name="Appl. Environ. Microbiol.">
        <title>Genome of the epsilonproteobacterial chemolithoautotroph Sulfurimonas denitrificans.</title>
        <authorList>
            <person name="Sievert S.M."/>
            <person name="Scott K.M."/>
            <person name="Klotz M.G."/>
            <person name="Chain P.S.G."/>
            <person name="Hauser L.J."/>
            <person name="Hemp J."/>
            <person name="Huegler M."/>
            <person name="Land M."/>
            <person name="Lapidus A."/>
            <person name="Larimer F.W."/>
            <person name="Lucas S."/>
            <person name="Malfatti S.A."/>
            <person name="Meyer F."/>
            <person name="Paulsen I.T."/>
            <person name="Ren Q."/>
            <person name="Simon J."/>
            <person name="Bailey K."/>
            <person name="Diaz E."/>
            <person name="Fitzpatrick K.A."/>
            <person name="Glover B."/>
            <person name="Gwatney N."/>
            <person name="Korajkic A."/>
            <person name="Long A."/>
            <person name="Mobberley J.M."/>
            <person name="Pantry S.N."/>
            <person name="Pazder G."/>
            <person name="Peterson S."/>
            <person name="Quintanilla J.D."/>
            <person name="Sprinkle R."/>
            <person name="Stephens J."/>
            <person name="Thomas P."/>
            <person name="Vaughn R."/>
            <person name="Weber M.J."/>
            <person name="Wooten L.L."/>
        </authorList>
    </citation>
    <scope>NUCLEOTIDE SEQUENCE [LARGE SCALE GENOMIC DNA]</scope>
    <source>
        <strain evidence="2">ATCC 33889 / DSM 1251</strain>
    </source>
</reference>
<dbReference type="Proteomes" id="UP000002714">
    <property type="component" value="Chromosome"/>
</dbReference>
<gene>
    <name evidence="1" type="ordered locus">Suden_0311</name>
</gene>
<name>Q30TT9_SULDN</name>
<keyword evidence="2" id="KW-1185">Reference proteome</keyword>
<evidence type="ECO:0000313" key="2">
    <source>
        <dbReference type="Proteomes" id="UP000002714"/>
    </source>
</evidence>
<dbReference type="KEGG" id="tdn:Suden_0311"/>